<dbReference type="EMBL" id="AGNK02004507">
    <property type="status" value="NOT_ANNOTATED_CDS"/>
    <property type="molecule type" value="Genomic_DNA"/>
</dbReference>
<reference evidence="1" key="2">
    <citation type="submission" date="2018-08" db="UniProtKB">
        <authorList>
            <consortium name="EnsemblPlants"/>
        </authorList>
    </citation>
    <scope>IDENTIFICATION</scope>
    <source>
        <strain evidence="1">Yugu1</strain>
    </source>
</reference>
<dbReference type="InParanoid" id="K3YDT8"/>
<dbReference type="Proteomes" id="UP000004995">
    <property type="component" value="Unassembled WGS sequence"/>
</dbReference>
<sequence>MNRGGLQSRSTQAAVESAALAVVVGGAPDAAAVATGGTPVAGGAPGAGGLLGPRAPATSSFPALSAYPACAW</sequence>
<dbReference type="Gramene" id="KQK98848">
    <property type="protein sequence ID" value="KQK98848"/>
    <property type="gene ID" value="SETIT_012396mg"/>
</dbReference>
<accession>K3YDT8</accession>
<evidence type="ECO:0000313" key="1">
    <source>
        <dbReference type="EnsemblPlants" id="KQK98848"/>
    </source>
</evidence>
<evidence type="ECO:0000313" key="2">
    <source>
        <dbReference type="Proteomes" id="UP000004995"/>
    </source>
</evidence>
<dbReference type="HOGENOM" id="CLU_2727037_0_0_1"/>
<proteinExistence type="predicted"/>
<name>K3YDT8_SETIT</name>
<reference evidence="2" key="1">
    <citation type="journal article" date="2012" name="Nat. Biotechnol.">
        <title>Reference genome sequence of the model plant Setaria.</title>
        <authorList>
            <person name="Bennetzen J.L."/>
            <person name="Schmutz J."/>
            <person name="Wang H."/>
            <person name="Percifield R."/>
            <person name="Hawkins J."/>
            <person name="Pontaroli A.C."/>
            <person name="Estep M."/>
            <person name="Feng L."/>
            <person name="Vaughn J.N."/>
            <person name="Grimwood J."/>
            <person name="Jenkins J."/>
            <person name="Barry K."/>
            <person name="Lindquist E."/>
            <person name="Hellsten U."/>
            <person name="Deshpande S."/>
            <person name="Wang X."/>
            <person name="Wu X."/>
            <person name="Mitros T."/>
            <person name="Triplett J."/>
            <person name="Yang X."/>
            <person name="Ye C.Y."/>
            <person name="Mauro-Herrera M."/>
            <person name="Wang L."/>
            <person name="Li P."/>
            <person name="Sharma M."/>
            <person name="Sharma R."/>
            <person name="Ronald P.C."/>
            <person name="Panaud O."/>
            <person name="Kellogg E.A."/>
            <person name="Brutnell T.P."/>
            <person name="Doust A.N."/>
            <person name="Tuskan G.A."/>
            <person name="Rokhsar D."/>
            <person name="Devos K.M."/>
        </authorList>
    </citation>
    <scope>NUCLEOTIDE SEQUENCE [LARGE SCALE GENOMIC DNA]</scope>
    <source>
        <strain evidence="2">cv. Yugu1</strain>
    </source>
</reference>
<dbReference type="EnsemblPlants" id="KQK98848">
    <property type="protein sequence ID" value="KQK98848"/>
    <property type="gene ID" value="SETIT_012396mg"/>
</dbReference>
<dbReference type="AlphaFoldDB" id="K3YDT8"/>
<protein>
    <submittedName>
        <fullName evidence="1">Uncharacterized protein</fullName>
    </submittedName>
</protein>
<organism evidence="1 2">
    <name type="scientific">Setaria italica</name>
    <name type="common">Foxtail millet</name>
    <name type="synonym">Panicum italicum</name>
    <dbReference type="NCBI Taxonomy" id="4555"/>
    <lineage>
        <taxon>Eukaryota</taxon>
        <taxon>Viridiplantae</taxon>
        <taxon>Streptophyta</taxon>
        <taxon>Embryophyta</taxon>
        <taxon>Tracheophyta</taxon>
        <taxon>Spermatophyta</taxon>
        <taxon>Magnoliopsida</taxon>
        <taxon>Liliopsida</taxon>
        <taxon>Poales</taxon>
        <taxon>Poaceae</taxon>
        <taxon>PACMAD clade</taxon>
        <taxon>Panicoideae</taxon>
        <taxon>Panicodae</taxon>
        <taxon>Paniceae</taxon>
        <taxon>Cenchrinae</taxon>
        <taxon>Setaria</taxon>
    </lineage>
</organism>
<keyword evidence="2" id="KW-1185">Reference proteome</keyword>